<dbReference type="PANTHER" id="PTHR47973">
    <property type="entry name" value="CYSTEINE-RICH RECEPTOR-LIKE PROTEIN KINASE 3"/>
    <property type="match status" value="1"/>
</dbReference>
<dbReference type="InterPro" id="IPR011009">
    <property type="entry name" value="Kinase-like_dom_sf"/>
</dbReference>
<accession>D7MN16</accession>
<reference evidence="6" key="1">
    <citation type="journal article" date="2011" name="Nat. Genet.">
        <title>The Arabidopsis lyrata genome sequence and the basis of rapid genome size change.</title>
        <authorList>
            <person name="Hu T.T."/>
            <person name="Pattyn P."/>
            <person name="Bakker E.G."/>
            <person name="Cao J."/>
            <person name="Cheng J.-F."/>
            <person name="Clark R.M."/>
            <person name="Fahlgren N."/>
            <person name="Fawcett J.A."/>
            <person name="Grimwood J."/>
            <person name="Gundlach H."/>
            <person name="Haberer G."/>
            <person name="Hollister J.D."/>
            <person name="Ossowski S."/>
            <person name="Ottilar R.P."/>
            <person name="Salamov A.A."/>
            <person name="Schneeberger K."/>
            <person name="Spannagl M."/>
            <person name="Wang X."/>
            <person name="Yang L."/>
            <person name="Nasrallah M.E."/>
            <person name="Bergelson J."/>
            <person name="Carrington J.C."/>
            <person name="Gaut B.S."/>
            <person name="Schmutz J."/>
            <person name="Mayer K.F.X."/>
            <person name="Van de Peer Y."/>
            <person name="Grigoriev I.V."/>
            <person name="Nordborg M."/>
            <person name="Weigel D."/>
            <person name="Guo Y.-L."/>
        </authorList>
    </citation>
    <scope>NUCLEOTIDE SEQUENCE [LARGE SCALE GENOMIC DNA]</scope>
    <source>
        <strain evidence="6">cv. MN47</strain>
    </source>
</reference>
<keyword evidence="4" id="KW-0067">ATP-binding</keyword>
<keyword evidence="2" id="KW-0547">Nucleotide-binding</keyword>
<keyword evidence="3" id="KW-0418">Kinase</keyword>
<dbReference type="AlphaFoldDB" id="D7MN16"/>
<evidence type="ECO:0000256" key="3">
    <source>
        <dbReference type="ARBA" id="ARBA00022777"/>
    </source>
</evidence>
<evidence type="ECO:0000256" key="2">
    <source>
        <dbReference type="ARBA" id="ARBA00022741"/>
    </source>
</evidence>
<dbReference type="Gramene" id="Al_scaffold_0008_554">
    <property type="protein sequence ID" value="Al_scaffold_0008_554"/>
    <property type="gene ID" value="Al_scaffold_0008_554"/>
</dbReference>
<dbReference type="GO" id="GO:0016301">
    <property type="term" value="F:kinase activity"/>
    <property type="evidence" value="ECO:0007669"/>
    <property type="project" value="UniProtKB-KW"/>
</dbReference>
<gene>
    <name evidence="5" type="ORF">ARALYDRAFT_683734</name>
</gene>
<dbReference type="EMBL" id="GL348720">
    <property type="protein sequence ID" value="EFH39863.1"/>
    <property type="molecule type" value="Genomic_DNA"/>
</dbReference>
<dbReference type="GO" id="GO:0005524">
    <property type="term" value="F:ATP binding"/>
    <property type="evidence" value="ECO:0007669"/>
    <property type="project" value="UniProtKB-KW"/>
</dbReference>
<evidence type="ECO:0000313" key="5">
    <source>
        <dbReference type="EMBL" id="EFH39863.1"/>
    </source>
</evidence>
<dbReference type="Gene3D" id="1.10.510.10">
    <property type="entry name" value="Transferase(Phosphotransferase) domain 1"/>
    <property type="match status" value="1"/>
</dbReference>
<dbReference type="HOGENOM" id="CLU_1404204_0_0_1"/>
<organism evidence="6">
    <name type="scientific">Arabidopsis lyrata subsp. lyrata</name>
    <name type="common">Lyre-leaved rock-cress</name>
    <dbReference type="NCBI Taxonomy" id="81972"/>
    <lineage>
        <taxon>Eukaryota</taxon>
        <taxon>Viridiplantae</taxon>
        <taxon>Streptophyta</taxon>
        <taxon>Embryophyta</taxon>
        <taxon>Tracheophyta</taxon>
        <taxon>Spermatophyta</taxon>
        <taxon>Magnoliopsida</taxon>
        <taxon>eudicotyledons</taxon>
        <taxon>Gunneridae</taxon>
        <taxon>Pentapetalae</taxon>
        <taxon>rosids</taxon>
        <taxon>malvids</taxon>
        <taxon>Brassicales</taxon>
        <taxon>Brassicaceae</taxon>
        <taxon>Camelineae</taxon>
        <taxon>Arabidopsis</taxon>
    </lineage>
</organism>
<proteinExistence type="predicted"/>
<keyword evidence="6" id="KW-1185">Reference proteome</keyword>
<dbReference type="Proteomes" id="UP000008694">
    <property type="component" value="Unassembled WGS sequence"/>
</dbReference>
<keyword evidence="1" id="KW-0808">Transferase</keyword>
<dbReference type="STRING" id="81972.D7MN16"/>
<evidence type="ECO:0000256" key="1">
    <source>
        <dbReference type="ARBA" id="ARBA00022679"/>
    </source>
</evidence>
<evidence type="ECO:0000256" key="4">
    <source>
        <dbReference type="ARBA" id="ARBA00022840"/>
    </source>
</evidence>
<dbReference type="InterPro" id="IPR052059">
    <property type="entry name" value="CR_Ser/Thr_kinase"/>
</dbReference>
<protein>
    <submittedName>
        <fullName evidence="5">Predicted protein</fullName>
    </submittedName>
</protein>
<dbReference type="SUPFAM" id="SSF56112">
    <property type="entry name" value="Protein kinase-like (PK-like)"/>
    <property type="match status" value="1"/>
</dbReference>
<evidence type="ECO:0000313" key="6">
    <source>
        <dbReference type="Proteomes" id="UP000008694"/>
    </source>
</evidence>
<name>D7MN16_ARALL</name>
<sequence length="194" mass="22597">MAPKYAYKSYLSDKSDVYSFGVVVMEVVHNKVAQFVDPRLQSHDKDEVMRTINIGIICTSRAYADMSPMLAVVSMLECPLTAEVEAHMTVLSDEEHALHVLRMIAEIDEEFESQEITLTLERYHISRKGKENVSYNYFPSKLRRVALELREKKDEKSLCIDSYTINFITFQHCKIFSIESQIMYFYLETKAIER</sequence>